<evidence type="ECO:0000259" key="3">
    <source>
        <dbReference type="Pfam" id="PF00149"/>
    </source>
</evidence>
<feature type="domain" description="Calcineurin-like phosphoesterase" evidence="3">
    <location>
        <begin position="44"/>
        <end position="207"/>
    </location>
</feature>
<dbReference type="Proteomes" id="UP000288623">
    <property type="component" value="Unassembled WGS sequence"/>
</dbReference>
<dbReference type="CDD" id="cd07385">
    <property type="entry name" value="MPP_YkuE_C"/>
    <property type="match status" value="1"/>
</dbReference>
<keyword evidence="2" id="KW-0378">Hydrolase</keyword>
<dbReference type="InterPro" id="IPR029052">
    <property type="entry name" value="Metallo-depent_PP-like"/>
</dbReference>
<keyword evidence="5" id="KW-1185">Reference proteome</keyword>
<dbReference type="RefSeq" id="WP_126989593.1">
    <property type="nucleotide sequence ID" value="NZ_JTFC01000010.1"/>
</dbReference>
<evidence type="ECO:0000313" key="4">
    <source>
        <dbReference type="EMBL" id="RUS57880.1"/>
    </source>
</evidence>
<comment type="caution">
    <text evidence="4">The sequence shown here is derived from an EMBL/GenBank/DDBJ whole genome shotgun (WGS) entry which is preliminary data.</text>
</comment>
<accession>A0A433RX60</accession>
<dbReference type="OrthoDB" id="9780884at2"/>
<evidence type="ECO:0000313" key="5">
    <source>
        <dbReference type="Proteomes" id="UP000288623"/>
    </source>
</evidence>
<protein>
    <recommendedName>
        <fullName evidence="3">Calcineurin-like phosphoesterase domain-containing protein</fullName>
    </recommendedName>
</protein>
<dbReference type="GO" id="GO:0009245">
    <property type="term" value="P:lipid A biosynthetic process"/>
    <property type="evidence" value="ECO:0007669"/>
    <property type="project" value="TreeGrafter"/>
</dbReference>
<dbReference type="Gene3D" id="3.60.21.10">
    <property type="match status" value="1"/>
</dbReference>
<dbReference type="EMBL" id="JTFC01000010">
    <property type="protein sequence ID" value="RUS57880.1"/>
    <property type="molecule type" value="Genomic_DNA"/>
</dbReference>
<dbReference type="GO" id="GO:0046872">
    <property type="term" value="F:metal ion binding"/>
    <property type="evidence" value="ECO:0007669"/>
    <property type="project" value="UniProtKB-KW"/>
</dbReference>
<dbReference type="PROSITE" id="PS51257">
    <property type="entry name" value="PROKAR_LIPOPROTEIN"/>
    <property type="match status" value="1"/>
</dbReference>
<dbReference type="PANTHER" id="PTHR31302:SF31">
    <property type="entry name" value="PHOSPHODIESTERASE YAEI"/>
    <property type="match status" value="1"/>
</dbReference>
<organism evidence="4 5">
    <name type="scientific">Candidatus Kurthia intestinigallinarum</name>
    <dbReference type="NCBI Taxonomy" id="1562256"/>
    <lineage>
        <taxon>Bacteria</taxon>
        <taxon>Bacillati</taxon>
        <taxon>Bacillota</taxon>
        <taxon>Bacilli</taxon>
        <taxon>Bacillales</taxon>
        <taxon>Caryophanaceae</taxon>
        <taxon>Kurthia</taxon>
    </lineage>
</organism>
<dbReference type="InterPro" id="IPR051158">
    <property type="entry name" value="Metallophosphoesterase_sf"/>
</dbReference>
<sequence length="272" mass="30595">MKKWIAIIATLGLLGCFLYANQQWLHLTKYAITLKKLPKEMDGLKIVQISDLHHAEFGHEQSKLIEKVKNEKPDMIVITGDLVDRYHYDLDQSLEAVEGFVKIAPVYYVNGNHEVSLNDVPQITKLLKDIGVHVLENQTVSYYRNGAAIDIIGIDDPLNGKETAQMLNEALVGTDTETFRLLLAHRPEYYQDYVNAGIDLTFNGHAHGGQIRIPGIGGLVDHQMNLFPTHIEGIERQDQLTQVISRGLGNSRVNIRLFNPPEIVVATLHSEK</sequence>
<name>A0A433RX60_9BACL</name>
<evidence type="ECO:0000256" key="1">
    <source>
        <dbReference type="ARBA" id="ARBA00022723"/>
    </source>
</evidence>
<dbReference type="SUPFAM" id="SSF56300">
    <property type="entry name" value="Metallo-dependent phosphatases"/>
    <property type="match status" value="1"/>
</dbReference>
<proteinExistence type="predicted"/>
<reference evidence="4 5" key="1">
    <citation type="submission" date="2014-11" db="EMBL/GenBank/DDBJ databases">
        <title>Genome sequence and analysis of novel Kurthia sp.</title>
        <authorList>
            <person name="Lawson J.N."/>
            <person name="Gonzalez J.E."/>
            <person name="Rinauldi L."/>
            <person name="Xuan Z."/>
            <person name="Firman A."/>
            <person name="Shaddox L."/>
            <person name="Trudeau A."/>
            <person name="Shah S."/>
            <person name="Reiman D."/>
        </authorList>
    </citation>
    <scope>NUCLEOTIDE SEQUENCE [LARGE SCALE GENOMIC DNA]</scope>
    <source>
        <strain evidence="4 5">3B1D</strain>
    </source>
</reference>
<dbReference type="InterPro" id="IPR004843">
    <property type="entry name" value="Calcineurin-like_PHP"/>
</dbReference>
<dbReference type="Pfam" id="PF00149">
    <property type="entry name" value="Metallophos"/>
    <property type="match status" value="1"/>
</dbReference>
<dbReference type="GO" id="GO:0016020">
    <property type="term" value="C:membrane"/>
    <property type="evidence" value="ECO:0007669"/>
    <property type="project" value="GOC"/>
</dbReference>
<gene>
    <name evidence="4" type="ORF">QI30_03605</name>
</gene>
<evidence type="ECO:0000256" key="2">
    <source>
        <dbReference type="ARBA" id="ARBA00022801"/>
    </source>
</evidence>
<dbReference type="PANTHER" id="PTHR31302">
    <property type="entry name" value="TRANSMEMBRANE PROTEIN WITH METALLOPHOSPHOESTERASE DOMAIN-RELATED"/>
    <property type="match status" value="1"/>
</dbReference>
<dbReference type="GO" id="GO:0008758">
    <property type="term" value="F:UDP-2,3-diacylglucosamine hydrolase activity"/>
    <property type="evidence" value="ECO:0007669"/>
    <property type="project" value="TreeGrafter"/>
</dbReference>
<keyword evidence="1" id="KW-0479">Metal-binding</keyword>
<dbReference type="AlphaFoldDB" id="A0A433RX60"/>